<evidence type="ECO:0000256" key="2">
    <source>
        <dbReference type="ARBA" id="ARBA00022723"/>
    </source>
</evidence>
<dbReference type="GO" id="GO:0046872">
    <property type="term" value="F:metal ion binding"/>
    <property type="evidence" value="ECO:0007669"/>
    <property type="project" value="UniProtKB-KW"/>
</dbReference>
<protein>
    <recommendedName>
        <fullName evidence="6">Cytochrome c domain-containing protein</fullName>
    </recommendedName>
</protein>
<evidence type="ECO:0000313" key="7">
    <source>
        <dbReference type="EMBL" id="MBC6993235.1"/>
    </source>
</evidence>
<name>A0A923T6B1_9BACT</name>
<dbReference type="SUPFAM" id="SSF46626">
    <property type="entry name" value="Cytochrome c"/>
    <property type="match status" value="1"/>
</dbReference>
<evidence type="ECO:0000259" key="6">
    <source>
        <dbReference type="PROSITE" id="PS51007"/>
    </source>
</evidence>
<dbReference type="GO" id="GO:0009055">
    <property type="term" value="F:electron transfer activity"/>
    <property type="evidence" value="ECO:0007669"/>
    <property type="project" value="InterPro"/>
</dbReference>
<keyword evidence="5" id="KW-0812">Transmembrane</keyword>
<dbReference type="RefSeq" id="WP_187465352.1">
    <property type="nucleotide sequence ID" value="NZ_JACSIT010000061.1"/>
</dbReference>
<reference evidence="7" key="1">
    <citation type="submission" date="2020-08" db="EMBL/GenBank/DDBJ databases">
        <title>Lewinella bacteria from marine environments.</title>
        <authorList>
            <person name="Zhong Y."/>
        </authorList>
    </citation>
    <scope>NUCLEOTIDE SEQUENCE</scope>
    <source>
        <strain evidence="7">KCTC 42187</strain>
    </source>
</reference>
<keyword evidence="3 4" id="KW-0408">Iron</keyword>
<evidence type="ECO:0000256" key="1">
    <source>
        <dbReference type="ARBA" id="ARBA00022617"/>
    </source>
</evidence>
<keyword evidence="5" id="KW-0472">Membrane</keyword>
<dbReference type="InterPro" id="IPR009056">
    <property type="entry name" value="Cyt_c-like_dom"/>
</dbReference>
<dbReference type="InterPro" id="IPR036909">
    <property type="entry name" value="Cyt_c-like_dom_sf"/>
</dbReference>
<dbReference type="PROSITE" id="PS51007">
    <property type="entry name" value="CYTC"/>
    <property type="match status" value="1"/>
</dbReference>
<dbReference type="AlphaFoldDB" id="A0A923T6B1"/>
<sequence>MLPNQSNFNLLIGLLNAFVVVVILAMIQLLLGDSLAAWFAPAPEPVVAVYRPGAGGGTRAPDPAERVENGLHVATGLVYAEGFEIVRGTCTACHSAQLITQNRATRDGWEQMIRWMQKTQNLGQLGANEPIILDYLAAHYAPEAIGRRANLDVEAIEWYLLELE</sequence>
<dbReference type="Proteomes" id="UP000650081">
    <property type="component" value="Unassembled WGS sequence"/>
</dbReference>
<accession>A0A923T6B1</accession>
<dbReference type="Gene3D" id="1.10.760.10">
    <property type="entry name" value="Cytochrome c-like domain"/>
    <property type="match status" value="1"/>
</dbReference>
<evidence type="ECO:0000313" key="8">
    <source>
        <dbReference type="Proteomes" id="UP000650081"/>
    </source>
</evidence>
<keyword evidence="8" id="KW-1185">Reference proteome</keyword>
<evidence type="ECO:0000256" key="5">
    <source>
        <dbReference type="SAM" id="Phobius"/>
    </source>
</evidence>
<comment type="caution">
    <text evidence="7">The sequence shown here is derived from an EMBL/GenBank/DDBJ whole genome shotgun (WGS) entry which is preliminary data.</text>
</comment>
<evidence type="ECO:0000256" key="3">
    <source>
        <dbReference type="ARBA" id="ARBA00023004"/>
    </source>
</evidence>
<keyword evidence="2 4" id="KW-0479">Metal-binding</keyword>
<keyword evidence="1 4" id="KW-0349">Heme</keyword>
<dbReference type="GO" id="GO:0020037">
    <property type="term" value="F:heme binding"/>
    <property type="evidence" value="ECO:0007669"/>
    <property type="project" value="InterPro"/>
</dbReference>
<proteinExistence type="predicted"/>
<dbReference type="EMBL" id="JACSIT010000061">
    <property type="protein sequence ID" value="MBC6993235.1"/>
    <property type="molecule type" value="Genomic_DNA"/>
</dbReference>
<evidence type="ECO:0000256" key="4">
    <source>
        <dbReference type="PROSITE-ProRule" id="PRU00433"/>
    </source>
</evidence>
<gene>
    <name evidence="7" type="ORF">H9S92_03610</name>
</gene>
<keyword evidence="5" id="KW-1133">Transmembrane helix</keyword>
<feature type="transmembrane region" description="Helical" evidence="5">
    <location>
        <begin position="12"/>
        <end position="31"/>
    </location>
</feature>
<organism evidence="7 8">
    <name type="scientific">Neolewinella lacunae</name>
    <dbReference type="NCBI Taxonomy" id="1517758"/>
    <lineage>
        <taxon>Bacteria</taxon>
        <taxon>Pseudomonadati</taxon>
        <taxon>Bacteroidota</taxon>
        <taxon>Saprospiria</taxon>
        <taxon>Saprospirales</taxon>
        <taxon>Lewinellaceae</taxon>
        <taxon>Neolewinella</taxon>
    </lineage>
</organism>
<feature type="domain" description="Cytochrome c" evidence="6">
    <location>
        <begin position="77"/>
        <end position="164"/>
    </location>
</feature>